<keyword evidence="2" id="KW-1185">Reference proteome</keyword>
<sequence>MTETTLPDPDLPDPKADLLRYLQEARDSLLWKLEGLGEYDVRRPLTPTGTNLLGLVKHCAGIELGYFGDTFGRPYFTEDPPPWWYTRDAELNADMWATAEESRADIVGLYRAAWAHTAATVAELPLDAVGLVPWWPKERRATTLHHLLTRVCADTSRHAGHADIVRELLDGSVGELADKSNVPEEEASWWAEYREKLERSAREADAG</sequence>
<protein>
    <submittedName>
        <fullName evidence="1">DinB family protein</fullName>
    </submittedName>
</protein>
<gene>
    <name evidence="1" type="ORF">ACKI18_33370</name>
</gene>
<dbReference type="InterPro" id="IPR007061">
    <property type="entry name" value="MST-like"/>
</dbReference>
<proteinExistence type="predicted"/>
<evidence type="ECO:0000313" key="2">
    <source>
        <dbReference type="Proteomes" id="UP001631957"/>
    </source>
</evidence>
<reference evidence="1 2" key="1">
    <citation type="submission" date="2024-12" db="EMBL/GenBank/DDBJ databases">
        <title>Forecasting of Potato common scab and diversities of Pathogenic streptomyces spp. in china.</title>
        <authorList>
            <person name="Handique U."/>
            <person name="Wu J."/>
        </authorList>
    </citation>
    <scope>NUCLEOTIDE SEQUENCE [LARGE SCALE GENOMIC DNA]</scope>
    <source>
        <strain evidence="1 2">ZRIMU1530</strain>
    </source>
</reference>
<dbReference type="RefSeq" id="WP_109363513.1">
    <property type="nucleotide sequence ID" value="NZ_JBJVNI010000021.1"/>
</dbReference>
<dbReference type="Proteomes" id="UP001631957">
    <property type="component" value="Unassembled WGS sequence"/>
</dbReference>
<dbReference type="InterPro" id="IPR034660">
    <property type="entry name" value="DinB/YfiT-like"/>
</dbReference>
<dbReference type="Gene3D" id="1.20.120.450">
    <property type="entry name" value="dinb family like domain"/>
    <property type="match status" value="1"/>
</dbReference>
<accession>A0ABW9HZN0</accession>
<dbReference type="Pfam" id="PF04978">
    <property type="entry name" value="MST"/>
    <property type="match status" value="1"/>
</dbReference>
<evidence type="ECO:0000313" key="1">
    <source>
        <dbReference type="EMBL" id="MFM9613565.1"/>
    </source>
</evidence>
<dbReference type="EMBL" id="JBJVNI010000021">
    <property type="protein sequence ID" value="MFM9613565.1"/>
    <property type="molecule type" value="Genomic_DNA"/>
</dbReference>
<name>A0ABW9HZN0_9ACTN</name>
<organism evidence="1 2">
    <name type="scientific">Streptomyces niveiscabiei</name>
    <dbReference type="NCBI Taxonomy" id="164115"/>
    <lineage>
        <taxon>Bacteria</taxon>
        <taxon>Bacillati</taxon>
        <taxon>Actinomycetota</taxon>
        <taxon>Actinomycetes</taxon>
        <taxon>Kitasatosporales</taxon>
        <taxon>Streptomycetaceae</taxon>
        <taxon>Streptomyces</taxon>
    </lineage>
</organism>
<dbReference type="SUPFAM" id="SSF109854">
    <property type="entry name" value="DinB/YfiT-like putative metalloenzymes"/>
    <property type="match status" value="1"/>
</dbReference>
<comment type="caution">
    <text evidence="1">The sequence shown here is derived from an EMBL/GenBank/DDBJ whole genome shotgun (WGS) entry which is preliminary data.</text>
</comment>